<feature type="compositionally biased region" description="Low complexity" evidence="11">
    <location>
        <begin position="39"/>
        <end position="54"/>
    </location>
</feature>
<keyword evidence="14" id="KW-1185">Reference proteome</keyword>
<gene>
    <name evidence="13" type="ORF">QE152_g22454</name>
</gene>
<keyword evidence="4" id="KW-0677">Repeat</keyword>
<evidence type="ECO:0000256" key="6">
    <source>
        <dbReference type="ARBA" id="ARBA00023027"/>
    </source>
</evidence>
<dbReference type="PANTHER" id="PTHR11993:SF10">
    <property type="entry name" value="NADH DEHYDROGENASE [UBIQUINONE] IRON-SULFUR PROTEIN 2, MITOCHONDRIAL"/>
    <property type="match status" value="1"/>
</dbReference>
<comment type="caution">
    <text evidence="13">The sequence shown here is derived from an EMBL/GenBank/DDBJ whole genome shotgun (WGS) entry which is preliminary data.</text>
</comment>
<dbReference type="NCBIfam" id="NF004739">
    <property type="entry name" value="PRK06075.1"/>
    <property type="match status" value="1"/>
</dbReference>
<evidence type="ECO:0000313" key="13">
    <source>
        <dbReference type="EMBL" id="KAK9719778.1"/>
    </source>
</evidence>
<evidence type="ECO:0000256" key="2">
    <source>
        <dbReference type="ARBA" id="ARBA00022448"/>
    </source>
</evidence>
<dbReference type="PANTHER" id="PTHR11993">
    <property type="entry name" value="NADH-UBIQUINONE OXIDOREDUCTASE 49 KDA SUBUNIT"/>
    <property type="match status" value="1"/>
</dbReference>
<comment type="similarity">
    <text evidence="1 10">Belongs to the complex I 49 kDa subunit family.</text>
</comment>
<feature type="repeat" description="WD" evidence="9">
    <location>
        <begin position="347"/>
        <end position="379"/>
    </location>
</feature>
<dbReference type="NCBIfam" id="TIGR01962">
    <property type="entry name" value="NuoD"/>
    <property type="match status" value="1"/>
</dbReference>
<dbReference type="Proteomes" id="UP001458880">
    <property type="component" value="Unassembled WGS sequence"/>
</dbReference>
<feature type="region of interest" description="Disordered" evidence="11">
    <location>
        <begin position="27"/>
        <end position="54"/>
    </location>
</feature>
<evidence type="ECO:0000256" key="5">
    <source>
        <dbReference type="ARBA" id="ARBA00022967"/>
    </source>
</evidence>
<proteinExistence type="inferred from homology"/>
<dbReference type="PROSITE" id="PS00678">
    <property type="entry name" value="WD_REPEATS_1"/>
    <property type="match status" value="1"/>
</dbReference>
<dbReference type="AlphaFoldDB" id="A0AAW1KIJ1"/>
<keyword evidence="6 10" id="KW-0520">NAD</keyword>
<dbReference type="InterPro" id="IPR019775">
    <property type="entry name" value="WD40_repeat_CS"/>
</dbReference>
<feature type="compositionally biased region" description="Polar residues" evidence="11">
    <location>
        <begin position="27"/>
        <end position="38"/>
    </location>
</feature>
<feature type="repeat" description="WD" evidence="9">
    <location>
        <begin position="218"/>
        <end position="264"/>
    </location>
</feature>
<reference evidence="13 14" key="1">
    <citation type="journal article" date="2024" name="BMC Genomics">
        <title>De novo assembly and annotation of Popillia japonica's genome with initial clues to its potential as an invasive pest.</title>
        <authorList>
            <person name="Cucini C."/>
            <person name="Boschi S."/>
            <person name="Funari R."/>
            <person name="Cardaioli E."/>
            <person name="Iannotti N."/>
            <person name="Marturano G."/>
            <person name="Paoli F."/>
            <person name="Bruttini M."/>
            <person name="Carapelli A."/>
            <person name="Frati F."/>
            <person name="Nardi F."/>
        </authorList>
    </citation>
    <scope>NUCLEOTIDE SEQUENCE [LARGE SCALE GENOMIC DNA]</scope>
    <source>
        <strain evidence="13">DMR45628</strain>
    </source>
</reference>
<dbReference type="Pfam" id="PF00400">
    <property type="entry name" value="WD40"/>
    <property type="match status" value="2"/>
</dbReference>
<dbReference type="Gene3D" id="2.130.10.10">
    <property type="entry name" value="YVTN repeat-like/Quinoprotein amine dehydrogenase"/>
    <property type="match status" value="2"/>
</dbReference>
<feature type="domain" description="NADH-quinone oxidoreductase subunit D" evidence="12">
    <location>
        <begin position="633"/>
        <end position="904"/>
    </location>
</feature>
<protein>
    <recommendedName>
        <fullName evidence="7">Complex I-49kD</fullName>
    </recommendedName>
    <alternativeName>
        <fullName evidence="8">NADH-ubiquinone oxidoreductase 49 kDa subunit</fullName>
    </alternativeName>
</protein>
<dbReference type="InterPro" id="IPR014029">
    <property type="entry name" value="NADH_UbQ_OxRdtase_49kDa_CS"/>
</dbReference>
<dbReference type="SMART" id="SM00320">
    <property type="entry name" value="WD40"/>
    <property type="match status" value="5"/>
</dbReference>
<dbReference type="FunFam" id="1.10.645.10:FF:000005">
    <property type="entry name" value="NADH-quinone oxidoreductase subunit D"/>
    <property type="match status" value="1"/>
</dbReference>
<keyword evidence="5 10" id="KW-1278">Translocase</keyword>
<dbReference type="InterPro" id="IPR015943">
    <property type="entry name" value="WD40/YVTN_repeat-like_dom_sf"/>
</dbReference>
<dbReference type="InterPro" id="IPR036322">
    <property type="entry name" value="WD40_repeat_dom_sf"/>
</dbReference>
<dbReference type="InterPro" id="IPR022885">
    <property type="entry name" value="NDH1_su_D/H"/>
</dbReference>
<sequence>MFSTKEGECVGFDSIWKVKRVYTTSSAQTTEFSTQENGTNTALSSTTETQTDTESVPIVSDVDMNKLSDWLQKIYPRVSRELNDSINSTAFKNYKVSRSTEPPAVKLIQTIKVQDSNSDNVCRVSTLSWNATGNTLAIACNQFHKTWCYHPGSVCLYTFDRYDKMPDVPNKRLTTETCITVVRFHPRLPSIIAAGTQSGDIILWNIQHDDGENIICKINAHEELVTHMAWINDMDIAKTPLLATSSLDGCLNLWNFDPADAIIKLKHKYQVKSPLLPKVAKLPTEPEEVSKKIIRGIVTFDFSPYVPEMFIVGAEGGLVIQCSLLGTVPLKGSTADVPISDPVYKYYNAHEGEIRKISFSPNRKEMFLTCGTDGEVRIYILDQDDPCKVISLENPLLSISWIPFCEKILVGCGNRGVIEIFKLLTGEALDIAFKDYVDTAVLTQIELNLNMFAATRLVIRKFDKFTINILVRGVKRWGCDADFVLEYDKQVMYPVGKFARYPRPIWNAKIEPKEVQVYNMVVNFGPAHPAAHGVLRLVTHLQGEVVQRLIPHIGFLHRGTEKLMEYKTYLQNLPFFDRLDYVSAMCNEHPYCLAIETLLNIEVPRRGKYIRTLMSEVTRVLNHMLALACHILDVGAITPFFWLFEERDKLMEIYEKVCGARMHAAYFRPGGVSQDIPIGTLADIYDSMSKLGERIDEIEDVLTNNRLWVIRTKDIGIVKAEDALNLSFSGVMLRGSGIKWDLRKTQPYEVYDELEFDVPIGVNGDCYDRYLVRLAEIRQSIRMIIQLINQMPPGDIKTDDHKVCPPKKHEMKTSMEALIHHFKYYSTGIEVPPGAVYSAIEHPKGEMAVYLVSDGSSIPYRCKIRTPSYIHLSAMNYLIGKGNYLADAVAVLGTIDVVFGDVDR</sequence>
<dbReference type="GO" id="GO:0048038">
    <property type="term" value="F:quinone binding"/>
    <property type="evidence" value="ECO:0007669"/>
    <property type="project" value="InterPro"/>
</dbReference>
<organism evidence="13 14">
    <name type="scientific">Popillia japonica</name>
    <name type="common">Japanese beetle</name>
    <dbReference type="NCBI Taxonomy" id="7064"/>
    <lineage>
        <taxon>Eukaryota</taxon>
        <taxon>Metazoa</taxon>
        <taxon>Ecdysozoa</taxon>
        <taxon>Arthropoda</taxon>
        <taxon>Hexapoda</taxon>
        <taxon>Insecta</taxon>
        <taxon>Pterygota</taxon>
        <taxon>Neoptera</taxon>
        <taxon>Endopterygota</taxon>
        <taxon>Coleoptera</taxon>
        <taxon>Polyphaga</taxon>
        <taxon>Scarabaeiformia</taxon>
        <taxon>Scarabaeidae</taxon>
        <taxon>Rutelinae</taxon>
        <taxon>Popillia</taxon>
    </lineage>
</organism>
<evidence type="ECO:0000313" key="14">
    <source>
        <dbReference type="Proteomes" id="UP001458880"/>
    </source>
</evidence>
<dbReference type="Pfam" id="PF00346">
    <property type="entry name" value="Complex1_49kDa"/>
    <property type="match status" value="1"/>
</dbReference>
<evidence type="ECO:0000259" key="12">
    <source>
        <dbReference type="Pfam" id="PF00346"/>
    </source>
</evidence>
<dbReference type="EMBL" id="JASPKY010000216">
    <property type="protein sequence ID" value="KAK9719778.1"/>
    <property type="molecule type" value="Genomic_DNA"/>
</dbReference>
<evidence type="ECO:0000256" key="3">
    <source>
        <dbReference type="ARBA" id="ARBA00022574"/>
    </source>
</evidence>
<dbReference type="InterPro" id="IPR029014">
    <property type="entry name" value="NiFe-Hase_large"/>
</dbReference>
<evidence type="ECO:0000256" key="1">
    <source>
        <dbReference type="ARBA" id="ARBA00005769"/>
    </source>
</evidence>
<evidence type="ECO:0000256" key="7">
    <source>
        <dbReference type="ARBA" id="ARBA00030505"/>
    </source>
</evidence>
<dbReference type="PROSITE" id="PS50082">
    <property type="entry name" value="WD_REPEATS_2"/>
    <property type="match status" value="2"/>
</dbReference>
<evidence type="ECO:0000256" key="10">
    <source>
        <dbReference type="RuleBase" id="RU003685"/>
    </source>
</evidence>
<keyword evidence="3 9" id="KW-0853">WD repeat</keyword>
<dbReference type="GO" id="GO:0005739">
    <property type="term" value="C:mitochondrion"/>
    <property type="evidence" value="ECO:0007669"/>
    <property type="project" value="GOC"/>
</dbReference>
<evidence type="ECO:0000256" key="11">
    <source>
        <dbReference type="SAM" id="MobiDB-lite"/>
    </source>
</evidence>
<dbReference type="GO" id="GO:0016651">
    <property type="term" value="F:oxidoreductase activity, acting on NAD(P)H"/>
    <property type="evidence" value="ECO:0007669"/>
    <property type="project" value="InterPro"/>
</dbReference>
<dbReference type="GO" id="GO:0006120">
    <property type="term" value="P:mitochondrial electron transport, NADH to ubiquinone"/>
    <property type="evidence" value="ECO:0007669"/>
    <property type="project" value="TreeGrafter"/>
</dbReference>
<evidence type="ECO:0000256" key="4">
    <source>
        <dbReference type="ARBA" id="ARBA00022737"/>
    </source>
</evidence>
<dbReference type="InterPro" id="IPR001680">
    <property type="entry name" value="WD40_rpt"/>
</dbReference>
<evidence type="ECO:0000256" key="9">
    <source>
        <dbReference type="PROSITE-ProRule" id="PRU00221"/>
    </source>
</evidence>
<dbReference type="InterPro" id="IPR001135">
    <property type="entry name" value="NADH_Q_OxRdtase_suD"/>
</dbReference>
<dbReference type="Gene3D" id="1.10.645.10">
    <property type="entry name" value="Cytochrome-c3 Hydrogenase, chain B"/>
    <property type="match status" value="1"/>
</dbReference>
<dbReference type="PROSITE" id="PS00535">
    <property type="entry name" value="COMPLEX1_49K"/>
    <property type="match status" value="1"/>
</dbReference>
<name>A0AAW1KIJ1_POPJA</name>
<dbReference type="GO" id="GO:0051287">
    <property type="term" value="F:NAD binding"/>
    <property type="evidence" value="ECO:0007669"/>
    <property type="project" value="InterPro"/>
</dbReference>
<dbReference type="SUPFAM" id="SSF50978">
    <property type="entry name" value="WD40 repeat-like"/>
    <property type="match status" value="1"/>
</dbReference>
<evidence type="ECO:0000256" key="8">
    <source>
        <dbReference type="ARBA" id="ARBA00031562"/>
    </source>
</evidence>
<dbReference type="SUPFAM" id="SSF56762">
    <property type="entry name" value="HydB/Nqo4-like"/>
    <property type="match status" value="1"/>
</dbReference>
<keyword evidence="2 10" id="KW-0813">Transport</keyword>
<dbReference type="HAMAP" id="MF_01358">
    <property type="entry name" value="NDH1_NuoD"/>
    <property type="match status" value="1"/>
</dbReference>
<accession>A0AAW1KIJ1</accession>